<keyword evidence="3" id="KW-1185">Reference proteome</keyword>
<gene>
    <name evidence="2" type="ORF">CC78DRAFT_541175</name>
</gene>
<dbReference type="AlphaFoldDB" id="A0A9P4KGZ2"/>
<feature type="region of interest" description="Disordered" evidence="1">
    <location>
        <begin position="646"/>
        <end position="671"/>
    </location>
</feature>
<dbReference type="OrthoDB" id="5399183at2759"/>
<accession>A0A9P4KGZ2</accession>
<evidence type="ECO:0000313" key="3">
    <source>
        <dbReference type="Proteomes" id="UP000800093"/>
    </source>
</evidence>
<protein>
    <submittedName>
        <fullName evidence="2">Uncharacterized protein</fullName>
    </submittedName>
</protein>
<feature type="region of interest" description="Disordered" evidence="1">
    <location>
        <begin position="320"/>
        <end position="339"/>
    </location>
</feature>
<dbReference type="Proteomes" id="UP000800093">
    <property type="component" value="Unassembled WGS sequence"/>
</dbReference>
<feature type="compositionally biased region" description="Low complexity" evidence="1">
    <location>
        <begin position="326"/>
        <end position="339"/>
    </location>
</feature>
<comment type="caution">
    <text evidence="2">The sequence shown here is derived from an EMBL/GenBank/DDBJ whole genome shotgun (WGS) entry which is preliminary data.</text>
</comment>
<feature type="region of interest" description="Disordered" evidence="1">
    <location>
        <begin position="295"/>
        <end position="314"/>
    </location>
</feature>
<dbReference type="PANTHER" id="PTHR35711:SF1">
    <property type="entry name" value="ECTODERMAL, ISOFORM F"/>
    <property type="match status" value="1"/>
</dbReference>
<feature type="compositionally biased region" description="Low complexity" evidence="1">
    <location>
        <begin position="443"/>
        <end position="458"/>
    </location>
</feature>
<feature type="region of interest" description="Disordered" evidence="1">
    <location>
        <begin position="715"/>
        <end position="770"/>
    </location>
</feature>
<feature type="compositionally biased region" description="Polar residues" evidence="1">
    <location>
        <begin position="31"/>
        <end position="48"/>
    </location>
</feature>
<feature type="compositionally biased region" description="Acidic residues" evidence="1">
    <location>
        <begin position="64"/>
        <end position="88"/>
    </location>
</feature>
<organism evidence="2 3">
    <name type="scientific">Lojkania enalia</name>
    <dbReference type="NCBI Taxonomy" id="147567"/>
    <lineage>
        <taxon>Eukaryota</taxon>
        <taxon>Fungi</taxon>
        <taxon>Dikarya</taxon>
        <taxon>Ascomycota</taxon>
        <taxon>Pezizomycotina</taxon>
        <taxon>Dothideomycetes</taxon>
        <taxon>Pleosporomycetidae</taxon>
        <taxon>Pleosporales</taxon>
        <taxon>Pleosporales incertae sedis</taxon>
        <taxon>Lojkania</taxon>
    </lineage>
</organism>
<sequence length="770" mass="85239">MANLTSPRLVAELGRKHIQDHKLVFDAPVNIRNSNQRSSSDDTAQGSTYHADGRGSGQSAGEEVANEDDDEDSSSDQDDAKDNDEDTPEVNAPSCGRGLGKGKCPGIRAEHIDDEDSHDDDEDVESHEAGLKTSKHPLGQLLMGVKKRTYSNVSNTSLLFGDDDGEHHAFPRRKMARKLSSTNLKPLLTYKENDDTNGLENAIESSDEDKCIDIDDEDYSGVNFISDESDMEQQEEDYIVNQELHKEYDIITAPRRFSLNSAPNDHFFDFNDPVDENLITASTLSDIGFGQFFEPEPVPTSPEPNINRKYSNSSSKRVRFDDEVQVSDSSSSSASELDSSLWPDLFMEQEKLPTSIYQMIENDNETENAEEFFSSGSEQSYWDVGQDESRIQPLTVDEEFDEESSNAGSSGYETDMGDTTDEDDSDMASDGPPQTPIQKSVLRRPSSAPASRATSPRPFQRSSRTPVNGKVLIPPIRGIFVHEESGEAIAVTNRATKTLTFYRPRTTTYVRRTPYATYSSTASTTNNSPRTSLQHFNASDSEISNDAFINPFQNATDIMLTGIFGSAPTNNYLFGGDSIGPPEAFFPFISVEQNGNINWEEEDEYDDDEDYEDDLNITDFMDFGSDKDATDVERDDETEVPATPATSMVAFPGSTPAQPTPTIETPTSRKWSQSDVMLEHFDRGVVTAFRNNQNRFRDIASLPYDPNLRASVSRPIRSGKSAETLMSPLRKRSSTSKRNPAPFAGVTKAAGRLQSSVMGTRRGPPMGTFS</sequence>
<evidence type="ECO:0000256" key="1">
    <source>
        <dbReference type="SAM" id="MobiDB-lite"/>
    </source>
</evidence>
<name>A0A9P4KGZ2_9PLEO</name>
<proteinExistence type="predicted"/>
<feature type="compositionally biased region" description="Acidic residues" evidence="1">
    <location>
        <begin position="415"/>
        <end position="427"/>
    </location>
</feature>
<reference evidence="3" key="1">
    <citation type="journal article" date="2020" name="Stud. Mycol.">
        <title>101 Dothideomycetes genomes: A test case for predicting lifestyles and emergence of pathogens.</title>
        <authorList>
            <person name="Haridas S."/>
            <person name="Albert R."/>
            <person name="Binder M."/>
            <person name="Bloem J."/>
            <person name="LaButti K."/>
            <person name="Salamov A."/>
            <person name="Andreopoulos B."/>
            <person name="Baker S."/>
            <person name="Barry K."/>
            <person name="Bills G."/>
            <person name="Bluhm B."/>
            <person name="Cannon C."/>
            <person name="Castanera R."/>
            <person name="Culley D."/>
            <person name="Daum C."/>
            <person name="Ezra D."/>
            <person name="Gonzalez J."/>
            <person name="Henrissat B."/>
            <person name="Kuo A."/>
            <person name="Liang C."/>
            <person name="Lipzen A."/>
            <person name="Lutzoni F."/>
            <person name="Magnuson J."/>
            <person name="Mondo S."/>
            <person name="Nolan M."/>
            <person name="Ohm R."/>
            <person name="Pangilinan J."/>
            <person name="Park H.-J."/>
            <person name="Ramirez L."/>
            <person name="Alfaro M."/>
            <person name="Sun H."/>
            <person name="Tritt A."/>
            <person name="Yoshinaga Y."/>
            <person name="Zwiers L.-H."/>
            <person name="Turgeon B."/>
            <person name="Goodwin S."/>
            <person name="Spatafora J."/>
            <person name="Crous P."/>
            <person name="Grigoriev I."/>
        </authorList>
    </citation>
    <scope>NUCLEOTIDE SEQUENCE [LARGE SCALE GENOMIC DNA]</scope>
    <source>
        <strain evidence="3">CBS 304.66</strain>
    </source>
</reference>
<dbReference type="EMBL" id="ML986588">
    <property type="protein sequence ID" value="KAF2267951.1"/>
    <property type="molecule type" value="Genomic_DNA"/>
</dbReference>
<feature type="compositionally biased region" description="Acidic residues" evidence="1">
    <location>
        <begin position="112"/>
        <end position="125"/>
    </location>
</feature>
<feature type="compositionally biased region" description="Polar residues" evidence="1">
    <location>
        <begin position="655"/>
        <end position="671"/>
    </location>
</feature>
<feature type="region of interest" description="Disordered" evidence="1">
    <location>
        <begin position="396"/>
        <end position="470"/>
    </location>
</feature>
<dbReference type="PANTHER" id="PTHR35711">
    <property type="entry name" value="EXPRESSED PROTEIN"/>
    <property type="match status" value="1"/>
</dbReference>
<evidence type="ECO:0000313" key="2">
    <source>
        <dbReference type="EMBL" id="KAF2267951.1"/>
    </source>
</evidence>
<feature type="region of interest" description="Disordered" evidence="1">
    <location>
        <begin position="21"/>
        <end position="134"/>
    </location>
</feature>